<dbReference type="SUPFAM" id="SSF55785">
    <property type="entry name" value="PYP-like sensor domain (PAS domain)"/>
    <property type="match status" value="1"/>
</dbReference>
<gene>
    <name evidence="3" type="ORF">DC28_04420</name>
</gene>
<proteinExistence type="predicted"/>
<keyword evidence="4" id="KW-1185">Reference proteome</keyword>
<feature type="transmembrane region" description="Helical" evidence="2">
    <location>
        <begin position="7"/>
        <end position="31"/>
    </location>
</feature>
<evidence type="ECO:0000313" key="3">
    <source>
        <dbReference type="EMBL" id="KGE73364.1"/>
    </source>
</evidence>
<dbReference type="RefSeq" id="WP_037546287.1">
    <property type="nucleotide sequence ID" value="NZ_JNUP01000031.1"/>
</dbReference>
<organism evidence="3 4">
    <name type="scientific">Spirochaeta lutea</name>
    <dbReference type="NCBI Taxonomy" id="1480694"/>
    <lineage>
        <taxon>Bacteria</taxon>
        <taxon>Pseudomonadati</taxon>
        <taxon>Spirochaetota</taxon>
        <taxon>Spirochaetia</taxon>
        <taxon>Spirochaetales</taxon>
        <taxon>Spirochaetaceae</taxon>
        <taxon>Spirochaeta</taxon>
    </lineage>
</organism>
<evidence type="ECO:0008006" key="5">
    <source>
        <dbReference type="Google" id="ProtNLM"/>
    </source>
</evidence>
<sequence length="269" mass="29295">MMLLRKIGFWLVSLIGLGGVLGLGVAGYRLVYQEAGLKTQAEALLFACFLIAALLLIVVVSVVVAAKRNLYRAEALFSQRSVYAADSDLWKRRLGPLGELFLTYNKQIIGLNTRRALKIHGLSSLVRILTSHSEEPIVILDVKGVIRYVSANFAKKLESNPGKLLNESLTTLLPGIKIPHILSELDRSHIPVSGTGGGKTMQFTPVLDKRGEIAYVICTLGTKALEIRPLERPAATQDPGDKAAAGQQPNRFWSLASRLLGGRTNKKGQ</sequence>
<evidence type="ECO:0000256" key="2">
    <source>
        <dbReference type="SAM" id="Phobius"/>
    </source>
</evidence>
<keyword evidence="2" id="KW-0472">Membrane</keyword>
<keyword evidence="2" id="KW-1133">Transmembrane helix</keyword>
<reference evidence="3 4" key="1">
    <citation type="submission" date="2014-05" db="EMBL/GenBank/DDBJ databases">
        <title>De novo Genome Sequence of Spirocheata sp.</title>
        <authorList>
            <person name="Shivani Y."/>
            <person name="Subhash Y."/>
            <person name="Tushar L."/>
            <person name="Sasikala C."/>
            <person name="Ramana C.V."/>
        </authorList>
    </citation>
    <scope>NUCLEOTIDE SEQUENCE [LARGE SCALE GENOMIC DNA]</scope>
    <source>
        <strain evidence="3 4">JC230</strain>
    </source>
</reference>
<dbReference type="eggNOG" id="ENOG5031CP2">
    <property type="taxonomic scope" value="Bacteria"/>
</dbReference>
<dbReference type="EMBL" id="JNUP01000031">
    <property type="protein sequence ID" value="KGE73364.1"/>
    <property type="molecule type" value="Genomic_DNA"/>
</dbReference>
<dbReference type="InterPro" id="IPR035965">
    <property type="entry name" value="PAS-like_dom_sf"/>
</dbReference>
<dbReference type="AlphaFoldDB" id="A0A098R0C1"/>
<dbReference type="STRING" id="1480694.DC28_04420"/>
<evidence type="ECO:0000256" key="1">
    <source>
        <dbReference type="SAM" id="MobiDB-lite"/>
    </source>
</evidence>
<feature type="region of interest" description="Disordered" evidence="1">
    <location>
        <begin position="231"/>
        <end position="250"/>
    </location>
</feature>
<protein>
    <recommendedName>
        <fullName evidence="5">PAS domain-containing protein</fullName>
    </recommendedName>
</protein>
<comment type="caution">
    <text evidence="3">The sequence shown here is derived from an EMBL/GenBank/DDBJ whole genome shotgun (WGS) entry which is preliminary data.</text>
</comment>
<evidence type="ECO:0000313" key="4">
    <source>
        <dbReference type="Proteomes" id="UP000029692"/>
    </source>
</evidence>
<dbReference type="Proteomes" id="UP000029692">
    <property type="component" value="Unassembled WGS sequence"/>
</dbReference>
<name>A0A098R0C1_9SPIO</name>
<keyword evidence="2" id="KW-0812">Transmembrane</keyword>
<accession>A0A098R0C1</accession>
<feature type="transmembrane region" description="Helical" evidence="2">
    <location>
        <begin position="43"/>
        <end position="66"/>
    </location>
</feature>